<organism evidence="3 4">
    <name type="scientific">Megaselia scalaris</name>
    <name type="common">Humpbacked fly</name>
    <name type="synonym">Phora scalaris</name>
    <dbReference type="NCBI Taxonomy" id="36166"/>
    <lineage>
        <taxon>Eukaryota</taxon>
        <taxon>Metazoa</taxon>
        <taxon>Ecdysozoa</taxon>
        <taxon>Arthropoda</taxon>
        <taxon>Hexapoda</taxon>
        <taxon>Insecta</taxon>
        <taxon>Pterygota</taxon>
        <taxon>Neoptera</taxon>
        <taxon>Endopterygota</taxon>
        <taxon>Diptera</taxon>
        <taxon>Brachycera</taxon>
        <taxon>Muscomorpha</taxon>
        <taxon>Platypezoidea</taxon>
        <taxon>Phoridae</taxon>
        <taxon>Megaseliini</taxon>
        <taxon>Megaselia</taxon>
    </lineage>
</organism>
<evidence type="ECO:0000259" key="2">
    <source>
        <dbReference type="SMART" id="SM00014"/>
    </source>
</evidence>
<feature type="transmembrane region" description="Helical" evidence="1">
    <location>
        <begin position="52"/>
        <end position="72"/>
    </location>
</feature>
<reference evidence="4" key="1">
    <citation type="submission" date="2013-02" db="EMBL/GenBank/DDBJ databases">
        <authorList>
            <person name="Hughes D."/>
        </authorList>
    </citation>
    <scope>NUCLEOTIDE SEQUENCE</scope>
    <source>
        <strain>Durham</strain>
        <strain evidence="4">NC isolate 2 -- Noor lab</strain>
    </source>
</reference>
<sequence>MDPKTRLDDDDKRVVPPAIKKLLAWDVEMTKKFVSFMLNFVAFRSLKVHCKFLEYSCHGIVWLAGLMAYIWIVNSKASYQMQVNLMFGLLLDIVIVAIIKAATRRRRPTMNDEMFTIGMDKFSFPSGHASRAFFLLLFFTWLSPVSIIFWSPLFAWSFSVGLSRLLLYRHHILDVVAGAILGILEALLLCILWLGSDTCNWIMNTISEDYVPGGPEDV</sequence>
<dbReference type="PANTHER" id="PTHR14969">
    <property type="entry name" value="SPHINGOSINE-1-PHOSPHATE PHOSPHOHYDROLASE"/>
    <property type="match status" value="1"/>
</dbReference>
<dbReference type="Proteomes" id="UP000015102">
    <property type="component" value="Unassembled WGS sequence"/>
</dbReference>
<dbReference type="OMA" id="FVSFMLN"/>
<dbReference type="InterPro" id="IPR000326">
    <property type="entry name" value="PAP2/HPO"/>
</dbReference>
<name>T1GI00_MEGSC</name>
<protein>
    <recommendedName>
        <fullName evidence="2">Phosphatidic acid phosphatase type 2/haloperoxidase domain-containing protein</fullName>
    </recommendedName>
</protein>
<dbReference type="GO" id="GO:0042392">
    <property type="term" value="F:sphingosine-1-phosphate phosphatase activity"/>
    <property type="evidence" value="ECO:0007669"/>
    <property type="project" value="TreeGrafter"/>
</dbReference>
<dbReference type="Gene3D" id="1.20.144.10">
    <property type="entry name" value="Phosphatidic acid phosphatase type 2/haloperoxidase"/>
    <property type="match status" value="1"/>
</dbReference>
<keyword evidence="1" id="KW-0812">Transmembrane</keyword>
<dbReference type="SMART" id="SM00014">
    <property type="entry name" value="acidPPc"/>
    <property type="match status" value="1"/>
</dbReference>
<evidence type="ECO:0000313" key="4">
    <source>
        <dbReference type="Proteomes" id="UP000015102"/>
    </source>
</evidence>
<evidence type="ECO:0000256" key="1">
    <source>
        <dbReference type="SAM" id="Phobius"/>
    </source>
</evidence>
<dbReference type="HOGENOM" id="CLU_072573_4_2_1"/>
<accession>T1GI00</accession>
<evidence type="ECO:0000313" key="3">
    <source>
        <dbReference type="EnsemblMetazoa" id="MESCA003066-PA"/>
    </source>
</evidence>
<dbReference type="EMBL" id="CAQQ02390494">
    <property type="status" value="NOT_ANNOTATED_CDS"/>
    <property type="molecule type" value="Genomic_DNA"/>
</dbReference>
<keyword evidence="4" id="KW-1185">Reference proteome</keyword>
<feature type="domain" description="Phosphatidic acid phosphatase type 2/haloperoxidase" evidence="2">
    <location>
        <begin position="80"/>
        <end position="190"/>
    </location>
</feature>
<feature type="transmembrane region" description="Helical" evidence="1">
    <location>
        <begin position="175"/>
        <end position="195"/>
    </location>
</feature>
<reference evidence="3" key="2">
    <citation type="submission" date="2015-06" db="UniProtKB">
        <authorList>
            <consortium name="EnsemblMetazoa"/>
        </authorList>
    </citation>
    <scope>IDENTIFICATION</scope>
</reference>
<dbReference type="EnsemblMetazoa" id="MESCA003066-RA">
    <property type="protein sequence ID" value="MESCA003066-PA"/>
    <property type="gene ID" value="MESCA003066"/>
</dbReference>
<keyword evidence="1" id="KW-0472">Membrane</keyword>
<dbReference type="InterPro" id="IPR036938">
    <property type="entry name" value="PAP2/HPO_sf"/>
</dbReference>
<dbReference type="Pfam" id="PF01569">
    <property type="entry name" value="PAP2"/>
    <property type="match status" value="1"/>
</dbReference>
<proteinExistence type="predicted"/>
<dbReference type="CDD" id="cd03391">
    <property type="entry name" value="PAP2_containing_2_like"/>
    <property type="match status" value="1"/>
</dbReference>
<dbReference type="PANTHER" id="PTHR14969:SF13">
    <property type="entry name" value="AT30094P"/>
    <property type="match status" value="1"/>
</dbReference>
<keyword evidence="1" id="KW-1133">Transmembrane helix</keyword>
<feature type="transmembrane region" description="Helical" evidence="1">
    <location>
        <begin position="84"/>
        <end position="102"/>
    </location>
</feature>
<dbReference type="SUPFAM" id="SSF48317">
    <property type="entry name" value="Acid phosphatase/Vanadium-dependent haloperoxidase"/>
    <property type="match status" value="1"/>
</dbReference>
<dbReference type="AlphaFoldDB" id="T1GI00"/>